<feature type="compositionally biased region" description="Low complexity" evidence="1">
    <location>
        <begin position="101"/>
        <end position="117"/>
    </location>
</feature>
<feature type="compositionally biased region" description="Low complexity" evidence="1">
    <location>
        <begin position="383"/>
        <end position="406"/>
    </location>
</feature>
<dbReference type="EMBL" id="JAGPXC010000001">
    <property type="protein sequence ID" value="KAH6660641.1"/>
    <property type="molecule type" value="Genomic_DNA"/>
</dbReference>
<protein>
    <submittedName>
        <fullName evidence="2">Uncharacterized protein</fullName>
    </submittedName>
</protein>
<gene>
    <name evidence="2" type="ORF">BKA67DRAFT_60939</name>
</gene>
<name>A0A9P8UY21_9PEZI</name>
<evidence type="ECO:0000256" key="1">
    <source>
        <dbReference type="SAM" id="MobiDB-lite"/>
    </source>
</evidence>
<dbReference type="AlphaFoldDB" id="A0A9P8UY21"/>
<dbReference type="Proteomes" id="UP000758603">
    <property type="component" value="Unassembled WGS sequence"/>
</dbReference>
<feature type="compositionally biased region" description="Polar residues" evidence="1">
    <location>
        <begin position="336"/>
        <end position="351"/>
    </location>
</feature>
<sequence length="726" mass="78873">MPLSVTSISSSADRRRLSQSLNRVAALGHLAGMNAANIPPFRADSPMTVMAGELRTLYGTPSFESMNTCDAVVTQIADPRTPHAPPPGEPETGRRSRRDSLALSDSGRSTRSTGSKTSRSRARNHALSQQRGQAGGSVSGEKAFRPPLSHPGILMPPHMRAKSEAAIPSGSTAQKRLSMALRGNSRKFPGKPDSIRATYRGSRLVMTQNEILRPMPPMPKEPESGLDSCRFSTATITSETYTDRHKMATSRDIRRERSESITAKAVGCIEDGDLRSVCSAKFAAAFSHIPRDLGVTPDNMHHVKAHGIDFEMIDPASVRESEPERSFRPLSVAIPPSQQSRSSFTVNSMARSPTPLSAASPSTVSVSPTESFGSSLRREEGTRLSTRSSATSVSRSRSPSPARGSLNPSPGGKSMLARLERLSNDFHRGKYHFKQAAGLSDFKVISSDPVPQQDIVFSSRNAEPNVPTSPVKTACETTSFGQRIAAGGGPQRGVRRVSAYIPSAEPKAPTASQPVRSSVTLREQESNELFVRNLTQKRQSFLGDVSRPVRRNVPPPLHRTDSGLANLDFGFDDQVIIPPKRAETPPSFENRVQRSDSLFMENSSARSSQTRETFLEWPQWQQPTGQMAYMSGIATQSYEILDILPKTTYVVQSAPTARNDRQLLPSQQAQSSAPVSALQRRSITNYAAGANMPKAPQPAVQNGSSGSGRLLRKTMNIDFSKMRDAN</sequence>
<dbReference type="GeneID" id="70134270"/>
<reference evidence="2" key="1">
    <citation type="journal article" date="2021" name="Nat. Commun.">
        <title>Genetic determinants of endophytism in the Arabidopsis root mycobiome.</title>
        <authorList>
            <person name="Mesny F."/>
            <person name="Miyauchi S."/>
            <person name="Thiergart T."/>
            <person name="Pickel B."/>
            <person name="Atanasova L."/>
            <person name="Karlsson M."/>
            <person name="Huettel B."/>
            <person name="Barry K.W."/>
            <person name="Haridas S."/>
            <person name="Chen C."/>
            <person name="Bauer D."/>
            <person name="Andreopoulos W."/>
            <person name="Pangilinan J."/>
            <person name="LaButti K."/>
            <person name="Riley R."/>
            <person name="Lipzen A."/>
            <person name="Clum A."/>
            <person name="Drula E."/>
            <person name="Henrissat B."/>
            <person name="Kohler A."/>
            <person name="Grigoriev I.V."/>
            <person name="Martin F.M."/>
            <person name="Hacquard S."/>
        </authorList>
    </citation>
    <scope>NUCLEOTIDE SEQUENCE</scope>
    <source>
        <strain evidence="2">MPI-SDFR-AT-0073</strain>
    </source>
</reference>
<feature type="region of interest" description="Disordered" evidence="1">
    <location>
        <begin position="76"/>
        <end position="156"/>
    </location>
</feature>
<feature type="region of interest" description="Disordered" evidence="1">
    <location>
        <begin position="317"/>
        <end position="414"/>
    </location>
</feature>
<feature type="compositionally biased region" description="Basic and acidic residues" evidence="1">
    <location>
        <begin position="91"/>
        <end position="100"/>
    </location>
</feature>
<keyword evidence="3" id="KW-1185">Reference proteome</keyword>
<dbReference type="RefSeq" id="XP_045964772.1">
    <property type="nucleotide sequence ID" value="XM_046105379.1"/>
</dbReference>
<feature type="compositionally biased region" description="Low complexity" evidence="1">
    <location>
        <begin position="352"/>
        <end position="371"/>
    </location>
</feature>
<accession>A0A9P8UY21</accession>
<proteinExistence type="predicted"/>
<feature type="compositionally biased region" description="Basic and acidic residues" evidence="1">
    <location>
        <begin position="317"/>
        <end position="327"/>
    </location>
</feature>
<organism evidence="2 3">
    <name type="scientific">Truncatella angustata</name>
    <dbReference type="NCBI Taxonomy" id="152316"/>
    <lineage>
        <taxon>Eukaryota</taxon>
        <taxon>Fungi</taxon>
        <taxon>Dikarya</taxon>
        <taxon>Ascomycota</taxon>
        <taxon>Pezizomycotina</taxon>
        <taxon>Sordariomycetes</taxon>
        <taxon>Xylariomycetidae</taxon>
        <taxon>Amphisphaeriales</taxon>
        <taxon>Sporocadaceae</taxon>
        <taxon>Truncatella</taxon>
    </lineage>
</organism>
<feature type="region of interest" description="Disordered" evidence="1">
    <location>
        <begin position="689"/>
        <end position="726"/>
    </location>
</feature>
<evidence type="ECO:0000313" key="3">
    <source>
        <dbReference type="Proteomes" id="UP000758603"/>
    </source>
</evidence>
<evidence type="ECO:0000313" key="2">
    <source>
        <dbReference type="EMBL" id="KAH6660641.1"/>
    </source>
</evidence>
<dbReference type="OrthoDB" id="5245452at2759"/>
<comment type="caution">
    <text evidence="2">The sequence shown here is derived from an EMBL/GenBank/DDBJ whole genome shotgun (WGS) entry which is preliminary data.</text>
</comment>